<dbReference type="Proteomes" id="UP000499080">
    <property type="component" value="Unassembled WGS sequence"/>
</dbReference>
<dbReference type="Pfam" id="PF14214">
    <property type="entry name" value="Helitron_like_N"/>
    <property type="match status" value="1"/>
</dbReference>
<proteinExistence type="predicted"/>
<evidence type="ECO:0000259" key="1">
    <source>
        <dbReference type="Pfam" id="PF14214"/>
    </source>
</evidence>
<keyword evidence="3" id="KW-1185">Reference proteome</keyword>
<comment type="caution">
    <text evidence="2">The sequence shown here is derived from an EMBL/GenBank/DDBJ whole genome shotgun (WGS) entry which is preliminary data.</text>
</comment>
<dbReference type="PANTHER" id="PTHR10492">
    <property type="match status" value="1"/>
</dbReference>
<evidence type="ECO:0000313" key="3">
    <source>
        <dbReference type="Proteomes" id="UP000499080"/>
    </source>
</evidence>
<protein>
    <recommendedName>
        <fullName evidence="1">Helitron helicase-like domain-containing protein</fullName>
    </recommendedName>
</protein>
<name>A0A4Y2LA57_ARAVE</name>
<sequence length="227" mass="25709">MRELSADAMSIFAKYGASVLFITFTANPKCPEIIENLRPSEQTTDRPDLLARVFNLKLKSLMDDLTVHGAFRKSIAHVCTIEFQKHGLPHADILILLLADDKFSPSECIDKFLRAEIPSSTENPRLHEIVTKCLMHRPCGIDNLGAPCMEAGQCKKMFPKEFQTETTMNVSGYLLYRRRPSGDTAFVGGREMDNRFVVPYNPYLLLKYNTHIKVEVCTSLECGEIYL</sequence>
<reference evidence="2 3" key="1">
    <citation type="journal article" date="2019" name="Sci. Rep.">
        <title>Orb-weaving spider Araneus ventricosus genome elucidates the spidroin gene catalogue.</title>
        <authorList>
            <person name="Kono N."/>
            <person name="Nakamura H."/>
            <person name="Ohtoshi R."/>
            <person name="Moran D.A.P."/>
            <person name="Shinohara A."/>
            <person name="Yoshida Y."/>
            <person name="Fujiwara M."/>
            <person name="Mori M."/>
            <person name="Tomita M."/>
            <person name="Arakawa K."/>
        </authorList>
    </citation>
    <scope>NUCLEOTIDE SEQUENCE [LARGE SCALE GENOMIC DNA]</scope>
</reference>
<dbReference type="InterPro" id="IPR025476">
    <property type="entry name" value="Helitron_helicase-like"/>
</dbReference>
<dbReference type="OrthoDB" id="7789720at2759"/>
<organism evidence="2 3">
    <name type="scientific">Araneus ventricosus</name>
    <name type="common">Orbweaver spider</name>
    <name type="synonym">Epeira ventricosa</name>
    <dbReference type="NCBI Taxonomy" id="182803"/>
    <lineage>
        <taxon>Eukaryota</taxon>
        <taxon>Metazoa</taxon>
        <taxon>Ecdysozoa</taxon>
        <taxon>Arthropoda</taxon>
        <taxon>Chelicerata</taxon>
        <taxon>Arachnida</taxon>
        <taxon>Araneae</taxon>
        <taxon>Araneomorphae</taxon>
        <taxon>Entelegynae</taxon>
        <taxon>Araneoidea</taxon>
        <taxon>Araneidae</taxon>
        <taxon>Araneus</taxon>
    </lineage>
</organism>
<accession>A0A4Y2LA57</accession>
<feature type="domain" description="Helitron helicase-like" evidence="1">
    <location>
        <begin position="1"/>
        <end position="95"/>
    </location>
</feature>
<gene>
    <name evidence="2" type="ORF">AVEN_206201_1</name>
</gene>
<dbReference type="AlphaFoldDB" id="A0A4Y2LA57"/>
<dbReference type="PANTHER" id="PTHR10492:SF57">
    <property type="entry name" value="ATP-DEPENDENT DNA HELICASE"/>
    <property type="match status" value="1"/>
</dbReference>
<dbReference type="EMBL" id="BGPR01005560">
    <property type="protein sequence ID" value="GBN11289.1"/>
    <property type="molecule type" value="Genomic_DNA"/>
</dbReference>
<evidence type="ECO:0000313" key="2">
    <source>
        <dbReference type="EMBL" id="GBN11289.1"/>
    </source>
</evidence>